<accession>A0A4U0GLW3</accession>
<keyword evidence="2" id="KW-1185">Reference proteome</keyword>
<sequence length="128" mass="14782">MKSVDIKARIKRNLLDKLSGKYYRDESSDIIQYLNKNNVKALVGIQQDDGIYTIIGTEKIYYLTPSMTKGEIVIGDFLTILNQVALTFGKSEKYEFIKVNEHDYVWVMNLETMNALWNTMLLLYNAGD</sequence>
<gene>
    <name evidence="1" type="ORF">FAZ19_23465</name>
</gene>
<dbReference type="AlphaFoldDB" id="A0A4U0GLW3"/>
<evidence type="ECO:0000313" key="1">
    <source>
        <dbReference type="EMBL" id="TJY59703.1"/>
    </source>
</evidence>
<dbReference type="EMBL" id="SUKA01000014">
    <property type="protein sequence ID" value="TJY59703.1"/>
    <property type="molecule type" value="Genomic_DNA"/>
</dbReference>
<name>A0A4U0GLW3_9SPHI</name>
<dbReference type="RefSeq" id="WP_136823221.1">
    <property type="nucleotide sequence ID" value="NZ_BMJX01000015.1"/>
</dbReference>
<reference evidence="1 2" key="1">
    <citation type="submission" date="2019-04" db="EMBL/GenBank/DDBJ databases">
        <title>Sphingobacterium olei sp. nov., isolated from oil-contaminated soil.</title>
        <authorList>
            <person name="Liu B."/>
        </authorList>
    </citation>
    <scope>NUCLEOTIDE SEQUENCE [LARGE SCALE GENOMIC DNA]</scope>
    <source>
        <strain evidence="1 2">Y3L14</strain>
    </source>
</reference>
<dbReference type="Proteomes" id="UP000309872">
    <property type="component" value="Unassembled WGS sequence"/>
</dbReference>
<proteinExistence type="predicted"/>
<organism evidence="1 2">
    <name type="scientific">Sphingobacterium alkalisoli</name>
    <dbReference type="NCBI Taxonomy" id="1874115"/>
    <lineage>
        <taxon>Bacteria</taxon>
        <taxon>Pseudomonadati</taxon>
        <taxon>Bacteroidota</taxon>
        <taxon>Sphingobacteriia</taxon>
        <taxon>Sphingobacteriales</taxon>
        <taxon>Sphingobacteriaceae</taxon>
        <taxon>Sphingobacterium</taxon>
    </lineage>
</organism>
<dbReference type="OrthoDB" id="708071at2"/>
<evidence type="ECO:0000313" key="2">
    <source>
        <dbReference type="Proteomes" id="UP000309872"/>
    </source>
</evidence>
<protein>
    <submittedName>
        <fullName evidence="1">Uncharacterized protein</fullName>
    </submittedName>
</protein>
<comment type="caution">
    <text evidence="1">The sequence shown here is derived from an EMBL/GenBank/DDBJ whole genome shotgun (WGS) entry which is preliminary data.</text>
</comment>